<evidence type="ECO:0000313" key="1">
    <source>
        <dbReference type="EMBL" id="KAK1149687.1"/>
    </source>
</evidence>
<sequence length="93" mass="10281">MDLAQKHGHLKNEPRHPLESQQPHVDSQSEVNNLLGSFGHPQNDHPDRKSSGAGNMGNLVQQAREMTGRNSGELSDRKPTQSGAYTDGVREQR</sequence>
<keyword evidence="2" id="KW-1185">Reference proteome</keyword>
<proteinExistence type="predicted"/>
<organism evidence="1 2">
    <name type="scientific">Aspergillus melleus</name>
    <dbReference type="NCBI Taxonomy" id="138277"/>
    <lineage>
        <taxon>Eukaryota</taxon>
        <taxon>Fungi</taxon>
        <taxon>Dikarya</taxon>
        <taxon>Ascomycota</taxon>
        <taxon>Pezizomycotina</taxon>
        <taxon>Eurotiomycetes</taxon>
        <taxon>Eurotiomycetidae</taxon>
        <taxon>Eurotiales</taxon>
        <taxon>Aspergillaceae</taxon>
        <taxon>Aspergillus</taxon>
        <taxon>Aspergillus subgen. Circumdati</taxon>
    </lineage>
</organism>
<protein>
    <submittedName>
        <fullName evidence="1">Uncharacterized protein</fullName>
    </submittedName>
</protein>
<evidence type="ECO:0000313" key="2">
    <source>
        <dbReference type="Proteomes" id="UP001177260"/>
    </source>
</evidence>
<accession>A0ACC3BFU5</accession>
<name>A0ACC3BFU5_9EURO</name>
<gene>
    <name evidence="1" type="ORF">N8T08_005240</name>
</gene>
<dbReference type="Proteomes" id="UP001177260">
    <property type="component" value="Unassembled WGS sequence"/>
</dbReference>
<reference evidence="1 2" key="1">
    <citation type="journal article" date="2023" name="ACS Omega">
        <title>Identification of the Neoaspergillic Acid Biosynthesis Gene Cluster by Establishing an In Vitro CRISPR-Ribonucleoprotein Genetic System in Aspergillus melleus.</title>
        <authorList>
            <person name="Yuan B."/>
            <person name="Grau M.F."/>
            <person name="Murata R.M."/>
            <person name="Torok T."/>
            <person name="Venkateswaran K."/>
            <person name="Stajich J.E."/>
            <person name="Wang C.C.C."/>
        </authorList>
    </citation>
    <scope>NUCLEOTIDE SEQUENCE [LARGE SCALE GENOMIC DNA]</scope>
    <source>
        <strain evidence="1 2">IMV 1140</strain>
    </source>
</reference>
<comment type="caution">
    <text evidence="1">The sequence shown here is derived from an EMBL/GenBank/DDBJ whole genome shotgun (WGS) entry which is preliminary data.</text>
</comment>
<dbReference type="EMBL" id="JAOPJF010000003">
    <property type="protein sequence ID" value="KAK1149687.1"/>
    <property type="molecule type" value="Genomic_DNA"/>
</dbReference>